<dbReference type="EMBL" id="AODQ01000059">
    <property type="protein sequence ID" value="EMR02411.1"/>
    <property type="molecule type" value="Genomic_DNA"/>
</dbReference>
<dbReference type="GO" id="GO:0008233">
    <property type="term" value="F:peptidase activity"/>
    <property type="evidence" value="ECO:0007669"/>
    <property type="project" value="UniProtKB-KW"/>
</dbReference>
<dbReference type="PROSITE" id="PS50106">
    <property type="entry name" value="PDZ"/>
    <property type="match status" value="1"/>
</dbReference>
<dbReference type="InterPro" id="IPR001478">
    <property type="entry name" value="PDZ"/>
</dbReference>
<dbReference type="InterPro" id="IPR036034">
    <property type="entry name" value="PDZ_sf"/>
</dbReference>
<keyword evidence="3" id="KW-1185">Reference proteome</keyword>
<protein>
    <submittedName>
        <fullName evidence="2">Serine endoprotease</fullName>
    </submittedName>
</protein>
<dbReference type="SUPFAM" id="SSF50156">
    <property type="entry name" value="PDZ domain-like"/>
    <property type="match status" value="1"/>
</dbReference>
<dbReference type="eggNOG" id="COG0793">
    <property type="taxonomic scope" value="Bacteria"/>
</dbReference>
<feature type="domain" description="PDZ" evidence="1">
    <location>
        <begin position="1"/>
        <end position="74"/>
    </location>
</feature>
<dbReference type="Gene3D" id="2.30.42.10">
    <property type="match status" value="1"/>
</dbReference>
<dbReference type="GO" id="GO:0006508">
    <property type="term" value="P:proteolysis"/>
    <property type="evidence" value="ECO:0007669"/>
    <property type="project" value="UniProtKB-KW"/>
</dbReference>
<comment type="caution">
    <text evidence="2">The sequence shown here is derived from an EMBL/GenBank/DDBJ whole genome shotgun (WGS) entry which is preliminary data.</text>
</comment>
<dbReference type="InterPro" id="IPR041489">
    <property type="entry name" value="PDZ_6"/>
</dbReference>
<accession>M7N5A8</accession>
<evidence type="ECO:0000313" key="3">
    <source>
        <dbReference type="Proteomes" id="UP000011910"/>
    </source>
</evidence>
<evidence type="ECO:0000313" key="2">
    <source>
        <dbReference type="EMBL" id="EMR02411.1"/>
    </source>
</evidence>
<dbReference type="Proteomes" id="UP000011910">
    <property type="component" value="Unassembled WGS sequence"/>
</dbReference>
<reference evidence="2 3" key="1">
    <citation type="journal article" date="2013" name="Genome Announc.">
        <title>Draft Genome Sequence of Cesiribacter andamanensis Strain AMV16T, Isolated from a Soil Sample from a Mud Volcano in the Andaman Islands, India.</title>
        <authorList>
            <person name="Shivaji S."/>
            <person name="Ara S."/>
            <person name="Begum Z."/>
            <person name="Srinivas T.N."/>
            <person name="Singh A."/>
            <person name="Kumar Pinnaka A."/>
        </authorList>
    </citation>
    <scope>NUCLEOTIDE SEQUENCE [LARGE SCALE GENOMIC DNA]</scope>
    <source>
        <strain evidence="2 3">AMV16</strain>
    </source>
</reference>
<keyword evidence="2" id="KW-0645">Protease</keyword>
<sequence>MQKSPAFKDPFIFNKTGMTLIAKGPYLNEFEVADIRPDSPAANADIRKKDILYKINGARVADSQLKDLSQLLRRRDGKKIRFVFLRDGEKIKTSLRLRDII</sequence>
<name>M7N5A8_9BACT</name>
<evidence type="ECO:0000259" key="1">
    <source>
        <dbReference type="PROSITE" id="PS50106"/>
    </source>
</evidence>
<dbReference type="AlphaFoldDB" id="M7N5A8"/>
<organism evidence="2 3">
    <name type="scientific">Cesiribacter andamanensis AMV16</name>
    <dbReference type="NCBI Taxonomy" id="1279009"/>
    <lineage>
        <taxon>Bacteria</taxon>
        <taxon>Pseudomonadati</taxon>
        <taxon>Bacteroidota</taxon>
        <taxon>Cytophagia</taxon>
        <taxon>Cytophagales</taxon>
        <taxon>Cesiribacteraceae</taxon>
        <taxon>Cesiribacter</taxon>
    </lineage>
</organism>
<gene>
    <name evidence="2" type="ORF">ADICEAN_02454</name>
</gene>
<proteinExistence type="predicted"/>
<keyword evidence="2" id="KW-0378">Hydrolase</keyword>
<dbReference type="Pfam" id="PF17820">
    <property type="entry name" value="PDZ_6"/>
    <property type="match status" value="1"/>
</dbReference>
<dbReference type="STRING" id="1279009.ADICEAN_02454"/>
<dbReference type="SMART" id="SM00228">
    <property type="entry name" value="PDZ"/>
    <property type="match status" value="1"/>
</dbReference>